<feature type="domain" description="FRG" evidence="1">
    <location>
        <begin position="22"/>
        <end position="115"/>
    </location>
</feature>
<keyword evidence="3" id="KW-1185">Reference proteome</keyword>
<comment type="caution">
    <text evidence="2">The sequence shown here is derived from an EMBL/GenBank/DDBJ whole genome shotgun (WGS) entry which is preliminary data.</text>
</comment>
<dbReference type="Pfam" id="PF08867">
    <property type="entry name" value="FRG"/>
    <property type="match status" value="1"/>
</dbReference>
<accession>C2BEN2</accession>
<organism evidence="2 3">
    <name type="scientific">Anaerococcus lactolyticus ATCC 51172</name>
    <dbReference type="NCBI Taxonomy" id="525254"/>
    <lineage>
        <taxon>Bacteria</taxon>
        <taxon>Bacillati</taxon>
        <taxon>Bacillota</taxon>
        <taxon>Tissierellia</taxon>
        <taxon>Tissierellales</taxon>
        <taxon>Peptoniphilaceae</taxon>
        <taxon>Anaerococcus</taxon>
    </lineage>
</organism>
<proteinExistence type="predicted"/>
<dbReference type="HOGENOM" id="CLU_050026_2_0_9"/>
<dbReference type="eggNOG" id="ENOG50302TI">
    <property type="taxonomic scope" value="Bacteria"/>
</dbReference>
<gene>
    <name evidence="2" type="ORF">HMPREF0072_0802</name>
</gene>
<reference evidence="2 3" key="1">
    <citation type="submission" date="2008-10" db="EMBL/GenBank/DDBJ databases">
        <authorList>
            <person name="Qin X."/>
            <person name="Bachman B."/>
            <person name="Battles P."/>
            <person name="Bell A."/>
            <person name="Bess C."/>
            <person name="Bickham C."/>
            <person name="Chaboub L."/>
            <person name="Chen D."/>
            <person name="Coyle M."/>
            <person name="Deiros D.R."/>
            <person name="Dinh H."/>
            <person name="Forbes L."/>
            <person name="Fowler G."/>
            <person name="Francisco L."/>
            <person name="Fu Q."/>
            <person name="Gubbala S."/>
            <person name="Hale W."/>
            <person name="Han Y."/>
            <person name="Hemphill L."/>
            <person name="Highlander S.K."/>
            <person name="Hirani K."/>
            <person name="Hogues M."/>
            <person name="Jackson L."/>
            <person name="Jakkamsetti A."/>
            <person name="Javaid M."/>
            <person name="Jiang H."/>
            <person name="Korchina V."/>
            <person name="Kovar C."/>
            <person name="Lara F."/>
            <person name="Lee S."/>
            <person name="Mata R."/>
            <person name="Mathew T."/>
            <person name="Moen C."/>
            <person name="Morales K."/>
            <person name="Munidasa M."/>
            <person name="Nazareth L."/>
            <person name="Ngo R."/>
            <person name="Nguyen L."/>
            <person name="Okwuonu G."/>
            <person name="Ongeri F."/>
            <person name="Patil S."/>
            <person name="Petrosino J."/>
            <person name="Pham C."/>
            <person name="Pham P."/>
            <person name="Pu L.-L."/>
            <person name="Puazo M."/>
            <person name="Raj R."/>
            <person name="Reid J."/>
            <person name="Rouhana J."/>
            <person name="Saada N."/>
            <person name="Shang Y."/>
            <person name="Simmons D."/>
            <person name="Thornton R."/>
            <person name="Warren J."/>
            <person name="Weissenberger G."/>
            <person name="Zhang J."/>
            <person name="Zhang L."/>
            <person name="Zhou C."/>
            <person name="Zhu D."/>
            <person name="Muzny D."/>
            <person name="Worley K."/>
            <person name="Gibbs R."/>
        </authorList>
    </citation>
    <scope>NUCLEOTIDE SEQUENCE [LARGE SCALE GENOMIC DNA]</scope>
    <source>
        <strain evidence="2 3">ATCC 51172</strain>
    </source>
</reference>
<evidence type="ECO:0000313" key="3">
    <source>
        <dbReference type="Proteomes" id="UP000005984"/>
    </source>
</evidence>
<evidence type="ECO:0000259" key="1">
    <source>
        <dbReference type="SMART" id="SM00901"/>
    </source>
</evidence>
<dbReference type="Proteomes" id="UP000005984">
    <property type="component" value="Unassembled WGS sequence"/>
</dbReference>
<dbReference type="SMART" id="SM00901">
    <property type="entry name" value="FRG"/>
    <property type="match status" value="1"/>
</dbReference>
<evidence type="ECO:0000313" key="2">
    <source>
        <dbReference type="EMBL" id="EEI86705.1"/>
    </source>
</evidence>
<dbReference type="STRING" id="525254.HMPREF0072_0802"/>
<dbReference type="AlphaFoldDB" id="C2BEN2"/>
<protein>
    <submittedName>
        <fullName evidence="2">FRG domain protein</fullName>
    </submittedName>
</protein>
<name>C2BEN2_9FIRM</name>
<dbReference type="InterPro" id="IPR014966">
    <property type="entry name" value="FRG-dom"/>
</dbReference>
<sequence>MKKFEITNLISFMEVLQEITSNGSKFFFRGEGARYKKPLLASGYRKNQFRSILQDARQDYFREVGYMLDSDSRESFIAYSQHHGLPTELLDITENPIVALYFACSNDIDSDGIIYAISNDLNIADPLTSKVYNNEDDIVSINRDMKEIGNHFQETGGKFLKIPNSTFFEDIMVDFLAQASLDKAYVNSNNIYSKLKLCKYILEAHDKGFKNTVIHEDYNIIKNEEKIIELMNLLDRYCNTSEKDELEKFYLEFCNLKFVREIIIDTDINKDNPYLDRINKLNYKPLILLFILSYEISDYKFPVFPKIIYKPSIKFDRWKNQDGLFIYQLNTEKTLPPSKQSLTLNINEIKQVVQKIDYQYEIVISNKKQILHELDNIGVNRKFIYPDSDNIAQYIKEKYKI</sequence>
<dbReference type="EMBL" id="ABYO01000190">
    <property type="protein sequence ID" value="EEI86705.1"/>
    <property type="molecule type" value="Genomic_DNA"/>
</dbReference>
<dbReference type="RefSeq" id="WP_004826775.1">
    <property type="nucleotide sequence ID" value="NZ_GG666044.1"/>
</dbReference>